<dbReference type="InterPro" id="IPR007267">
    <property type="entry name" value="GtrA_DPMS_TM"/>
</dbReference>
<dbReference type="InterPro" id="IPR051401">
    <property type="entry name" value="GtrA_CellWall_Glycosyl"/>
</dbReference>
<feature type="transmembrane region" description="Helical" evidence="6">
    <location>
        <begin position="46"/>
        <end position="65"/>
    </location>
</feature>
<name>A0A845AYT7_9SPHN</name>
<sequence>MTAYLTRLRDIRLIRYLFASAGALAVDFGSFLALLALGVAAAPASAFGYALGIFAHWLLSSRAVFHDTVAERGSDRNRQKALFVVSALVGLVLTTAIVGAADLAGIDPKLAKLAAIMVSFTATWLLRARIVFRARTQA</sequence>
<comment type="subcellular location">
    <subcellularLocation>
        <location evidence="1">Membrane</location>
        <topology evidence="1">Multi-pass membrane protein</topology>
    </subcellularLocation>
</comment>
<organism evidence="8 9">
    <name type="scientific">Allopontixanthobacter sediminis</name>
    <dbReference type="NCBI Taxonomy" id="1689985"/>
    <lineage>
        <taxon>Bacteria</taxon>
        <taxon>Pseudomonadati</taxon>
        <taxon>Pseudomonadota</taxon>
        <taxon>Alphaproteobacteria</taxon>
        <taxon>Sphingomonadales</taxon>
        <taxon>Erythrobacteraceae</taxon>
        <taxon>Allopontixanthobacter</taxon>
    </lineage>
</organism>
<dbReference type="PANTHER" id="PTHR38459:SF1">
    <property type="entry name" value="PROPHAGE BACTOPRENOL-LINKED GLUCOSE TRANSLOCASE HOMOLOG"/>
    <property type="match status" value="1"/>
</dbReference>
<dbReference type="Pfam" id="PF04138">
    <property type="entry name" value="GtrA_DPMS_TM"/>
    <property type="match status" value="1"/>
</dbReference>
<dbReference type="AlphaFoldDB" id="A0A845AYT7"/>
<evidence type="ECO:0000256" key="1">
    <source>
        <dbReference type="ARBA" id="ARBA00004141"/>
    </source>
</evidence>
<dbReference type="RefSeq" id="WP_160756232.1">
    <property type="nucleotide sequence ID" value="NZ_WTYL01000002.1"/>
</dbReference>
<dbReference type="EMBL" id="WTYL01000002">
    <property type="protein sequence ID" value="MXP44663.1"/>
    <property type="molecule type" value="Genomic_DNA"/>
</dbReference>
<feature type="domain" description="GtrA/DPMS transmembrane" evidence="7">
    <location>
        <begin position="15"/>
        <end position="132"/>
    </location>
</feature>
<dbReference type="PANTHER" id="PTHR38459">
    <property type="entry name" value="PROPHAGE BACTOPRENOL-LINKED GLUCOSE TRANSLOCASE HOMOLOG"/>
    <property type="match status" value="1"/>
</dbReference>
<evidence type="ECO:0000256" key="3">
    <source>
        <dbReference type="ARBA" id="ARBA00022692"/>
    </source>
</evidence>
<keyword evidence="3 6" id="KW-0812">Transmembrane</keyword>
<dbReference type="OrthoDB" id="7427719at2"/>
<evidence type="ECO:0000259" key="7">
    <source>
        <dbReference type="Pfam" id="PF04138"/>
    </source>
</evidence>
<dbReference type="GO" id="GO:0000271">
    <property type="term" value="P:polysaccharide biosynthetic process"/>
    <property type="evidence" value="ECO:0007669"/>
    <property type="project" value="InterPro"/>
</dbReference>
<gene>
    <name evidence="8" type="ORF">GRI65_09370</name>
</gene>
<dbReference type="Proteomes" id="UP000431922">
    <property type="component" value="Unassembled WGS sequence"/>
</dbReference>
<proteinExistence type="inferred from homology"/>
<evidence type="ECO:0000313" key="9">
    <source>
        <dbReference type="Proteomes" id="UP000431922"/>
    </source>
</evidence>
<evidence type="ECO:0000313" key="8">
    <source>
        <dbReference type="EMBL" id="MXP44663.1"/>
    </source>
</evidence>
<evidence type="ECO:0000256" key="5">
    <source>
        <dbReference type="ARBA" id="ARBA00023136"/>
    </source>
</evidence>
<keyword evidence="5 6" id="KW-0472">Membrane</keyword>
<accession>A0A845AYT7</accession>
<evidence type="ECO:0000256" key="2">
    <source>
        <dbReference type="ARBA" id="ARBA00009399"/>
    </source>
</evidence>
<keyword evidence="4 6" id="KW-1133">Transmembrane helix</keyword>
<evidence type="ECO:0000256" key="4">
    <source>
        <dbReference type="ARBA" id="ARBA00022989"/>
    </source>
</evidence>
<reference evidence="8 9" key="1">
    <citation type="submission" date="2019-12" db="EMBL/GenBank/DDBJ databases">
        <title>Genomic-based taxomic classification of the family Erythrobacteraceae.</title>
        <authorList>
            <person name="Xu L."/>
        </authorList>
    </citation>
    <scope>NUCLEOTIDE SEQUENCE [LARGE SCALE GENOMIC DNA]</scope>
    <source>
        <strain evidence="8 9">KCTC 42453</strain>
    </source>
</reference>
<keyword evidence="9" id="KW-1185">Reference proteome</keyword>
<feature type="transmembrane region" description="Helical" evidence="6">
    <location>
        <begin position="16"/>
        <end position="40"/>
    </location>
</feature>
<dbReference type="GO" id="GO:0005886">
    <property type="term" value="C:plasma membrane"/>
    <property type="evidence" value="ECO:0007669"/>
    <property type="project" value="TreeGrafter"/>
</dbReference>
<feature type="transmembrane region" description="Helical" evidence="6">
    <location>
        <begin position="81"/>
        <end position="101"/>
    </location>
</feature>
<feature type="transmembrane region" description="Helical" evidence="6">
    <location>
        <begin position="113"/>
        <end position="132"/>
    </location>
</feature>
<comment type="caution">
    <text evidence="8">The sequence shown here is derived from an EMBL/GenBank/DDBJ whole genome shotgun (WGS) entry which is preliminary data.</text>
</comment>
<evidence type="ECO:0000256" key="6">
    <source>
        <dbReference type="SAM" id="Phobius"/>
    </source>
</evidence>
<protein>
    <submittedName>
        <fullName evidence="8">GtrA family protein</fullName>
    </submittedName>
</protein>
<comment type="similarity">
    <text evidence="2">Belongs to the GtrA family.</text>
</comment>